<dbReference type="GO" id="GO:0004497">
    <property type="term" value="F:monooxygenase activity"/>
    <property type="evidence" value="ECO:0007669"/>
    <property type="project" value="InterPro"/>
</dbReference>
<dbReference type="GO" id="GO:0016020">
    <property type="term" value="C:membrane"/>
    <property type="evidence" value="ECO:0007669"/>
    <property type="project" value="UniProtKB-SubCell"/>
</dbReference>
<evidence type="ECO:0000256" key="6">
    <source>
        <dbReference type="ARBA" id="ARBA00023002"/>
    </source>
</evidence>
<evidence type="ECO:0000313" key="11">
    <source>
        <dbReference type="Proteomes" id="UP000886520"/>
    </source>
</evidence>
<keyword evidence="4 9" id="KW-0479">Metal-binding</keyword>
<dbReference type="GO" id="GO:0016125">
    <property type="term" value="P:sterol metabolic process"/>
    <property type="evidence" value="ECO:0007669"/>
    <property type="project" value="TreeGrafter"/>
</dbReference>
<dbReference type="Gene3D" id="1.10.630.10">
    <property type="entry name" value="Cytochrome P450"/>
    <property type="match status" value="1"/>
</dbReference>
<keyword evidence="3" id="KW-0812">Transmembrane</keyword>
<keyword evidence="6" id="KW-0560">Oxidoreductase</keyword>
<evidence type="ECO:0000256" key="4">
    <source>
        <dbReference type="ARBA" id="ARBA00022723"/>
    </source>
</evidence>
<sequence length="461" mass="52096">MVYSASKCESEQRYSTGFKSAVSYFCCLHGYGSPIPRTQRRKGYRLEAWVCLFLAKRWSFWLQSLLLLLNLLSRNTHPGMEMYSSLISLGSPLSYLQMQRRTISSCKTRESFSKAASRSAPTHGSLANTLLHKLTSIVLTRLPSWQDQFVHVQHEATHLVLCLVLERLMGQSPEGPELELIQSLYADSKNLLAFPFNVPGSGYSKHAEGHKRLIDILKEKIDQRRTSELPKCEDFLDALLVEEKRGAFTAKSGVILDCILGVLLHAEETTAMAMTLLIKFLSESPQALNQVKEEHIAVQKRKGQAEKLNCDDYQSLKFTTGVINESLRLANVVPWVSRVTMQDVEIKGFLVPKGWKVLLFLMGSHVSATYQDDPKSFNPWRWQDSANNPTFTPYGAGLRCCPGAEVSKMMLAIFVHYLVTRYSWQVVGDDDVICFPVMNFQEGFPIVVKSLMDADECLILH</sequence>
<comment type="caution">
    <text evidence="10">The sequence shown here is derived from an EMBL/GenBank/DDBJ whole genome shotgun (WGS) entry which is preliminary data.</text>
</comment>
<dbReference type="SUPFAM" id="SSF48264">
    <property type="entry name" value="Cytochrome P450"/>
    <property type="match status" value="1"/>
</dbReference>
<evidence type="ECO:0000256" key="3">
    <source>
        <dbReference type="ARBA" id="ARBA00022692"/>
    </source>
</evidence>
<evidence type="ECO:0000256" key="2">
    <source>
        <dbReference type="ARBA" id="ARBA00010617"/>
    </source>
</evidence>
<dbReference type="GO" id="GO:0020037">
    <property type="term" value="F:heme binding"/>
    <property type="evidence" value="ECO:0007669"/>
    <property type="project" value="InterPro"/>
</dbReference>
<evidence type="ECO:0008006" key="12">
    <source>
        <dbReference type="Google" id="ProtNLM"/>
    </source>
</evidence>
<dbReference type="AlphaFoldDB" id="A0A9D4ZAN1"/>
<evidence type="ECO:0000256" key="9">
    <source>
        <dbReference type="PIRSR" id="PIRSR602401-1"/>
    </source>
</evidence>
<gene>
    <name evidence="10" type="ORF">GOP47_0016798</name>
</gene>
<dbReference type="PANTHER" id="PTHR24286">
    <property type="entry name" value="CYTOCHROME P450 26"/>
    <property type="match status" value="1"/>
</dbReference>
<comment type="subcellular location">
    <subcellularLocation>
        <location evidence="1">Membrane</location>
        <topology evidence="1">Single-pass membrane protein</topology>
    </subcellularLocation>
</comment>
<evidence type="ECO:0000256" key="1">
    <source>
        <dbReference type="ARBA" id="ARBA00004167"/>
    </source>
</evidence>
<protein>
    <recommendedName>
        <fullName evidence="12">Cytochrome P450</fullName>
    </recommendedName>
</protein>
<keyword evidence="7 9" id="KW-0408">Iron</keyword>
<dbReference type="GO" id="GO:0005506">
    <property type="term" value="F:iron ion binding"/>
    <property type="evidence" value="ECO:0007669"/>
    <property type="project" value="InterPro"/>
</dbReference>
<dbReference type="GO" id="GO:0016132">
    <property type="term" value="P:brassinosteroid biosynthetic process"/>
    <property type="evidence" value="ECO:0007669"/>
    <property type="project" value="TreeGrafter"/>
</dbReference>
<evidence type="ECO:0000256" key="7">
    <source>
        <dbReference type="ARBA" id="ARBA00023004"/>
    </source>
</evidence>
<organism evidence="10 11">
    <name type="scientific">Adiantum capillus-veneris</name>
    <name type="common">Maidenhair fern</name>
    <dbReference type="NCBI Taxonomy" id="13818"/>
    <lineage>
        <taxon>Eukaryota</taxon>
        <taxon>Viridiplantae</taxon>
        <taxon>Streptophyta</taxon>
        <taxon>Embryophyta</taxon>
        <taxon>Tracheophyta</taxon>
        <taxon>Polypodiopsida</taxon>
        <taxon>Polypodiidae</taxon>
        <taxon>Polypodiales</taxon>
        <taxon>Pteridineae</taxon>
        <taxon>Pteridaceae</taxon>
        <taxon>Vittarioideae</taxon>
        <taxon>Adiantum</taxon>
    </lineage>
</organism>
<dbReference type="InterPro" id="IPR002401">
    <property type="entry name" value="Cyt_P450_E_grp-I"/>
</dbReference>
<dbReference type="EMBL" id="JABFUD020000016">
    <property type="protein sequence ID" value="KAI5068453.1"/>
    <property type="molecule type" value="Genomic_DNA"/>
</dbReference>
<dbReference type="Proteomes" id="UP000886520">
    <property type="component" value="Chromosome 16"/>
</dbReference>
<dbReference type="PANTHER" id="PTHR24286:SF194">
    <property type="entry name" value="STEROID (22S)-HYDROXYLASE"/>
    <property type="match status" value="1"/>
</dbReference>
<keyword evidence="9" id="KW-0349">Heme</keyword>
<name>A0A9D4ZAN1_ADICA</name>
<feature type="binding site" description="axial binding residue" evidence="9">
    <location>
        <position position="401"/>
    </location>
    <ligand>
        <name>heme</name>
        <dbReference type="ChEBI" id="CHEBI:30413"/>
    </ligand>
    <ligandPart>
        <name>Fe</name>
        <dbReference type="ChEBI" id="CHEBI:18248"/>
    </ligandPart>
</feature>
<evidence type="ECO:0000256" key="5">
    <source>
        <dbReference type="ARBA" id="ARBA00022989"/>
    </source>
</evidence>
<dbReference type="GO" id="GO:0016705">
    <property type="term" value="F:oxidoreductase activity, acting on paired donors, with incorporation or reduction of molecular oxygen"/>
    <property type="evidence" value="ECO:0007669"/>
    <property type="project" value="InterPro"/>
</dbReference>
<keyword evidence="11" id="KW-1185">Reference proteome</keyword>
<dbReference type="PRINTS" id="PR00463">
    <property type="entry name" value="EP450I"/>
</dbReference>
<reference evidence="10" key="1">
    <citation type="submission" date="2021-01" db="EMBL/GenBank/DDBJ databases">
        <title>Adiantum capillus-veneris genome.</title>
        <authorList>
            <person name="Fang Y."/>
            <person name="Liao Q."/>
        </authorList>
    </citation>
    <scope>NUCLEOTIDE SEQUENCE</scope>
    <source>
        <strain evidence="10">H3</strain>
        <tissue evidence="10">Leaf</tissue>
    </source>
</reference>
<dbReference type="InterPro" id="IPR001128">
    <property type="entry name" value="Cyt_P450"/>
</dbReference>
<comment type="cofactor">
    <cofactor evidence="9">
        <name>heme</name>
        <dbReference type="ChEBI" id="CHEBI:30413"/>
    </cofactor>
</comment>
<keyword evidence="8" id="KW-0472">Membrane</keyword>
<keyword evidence="5" id="KW-1133">Transmembrane helix</keyword>
<dbReference type="OrthoDB" id="1372046at2759"/>
<accession>A0A9D4ZAN1</accession>
<proteinExistence type="inferred from homology"/>
<evidence type="ECO:0000313" key="10">
    <source>
        <dbReference type="EMBL" id="KAI5068453.1"/>
    </source>
</evidence>
<comment type="similarity">
    <text evidence="2">Belongs to the cytochrome P450 family.</text>
</comment>
<dbReference type="Pfam" id="PF00067">
    <property type="entry name" value="p450"/>
    <property type="match status" value="1"/>
</dbReference>
<dbReference type="InterPro" id="IPR036396">
    <property type="entry name" value="Cyt_P450_sf"/>
</dbReference>
<dbReference type="GO" id="GO:0010268">
    <property type="term" value="P:brassinosteroid homeostasis"/>
    <property type="evidence" value="ECO:0007669"/>
    <property type="project" value="TreeGrafter"/>
</dbReference>
<evidence type="ECO:0000256" key="8">
    <source>
        <dbReference type="ARBA" id="ARBA00023136"/>
    </source>
</evidence>